<dbReference type="SUPFAM" id="SSF49464">
    <property type="entry name" value="Carboxypeptidase regulatory domain-like"/>
    <property type="match status" value="1"/>
</dbReference>
<keyword evidence="2" id="KW-0472">Membrane</keyword>
<dbReference type="Gene3D" id="2.60.40.1120">
    <property type="entry name" value="Carboxypeptidase-like, regulatory domain"/>
    <property type="match status" value="1"/>
</dbReference>
<protein>
    <recommendedName>
        <fullName evidence="4">TonB-dependent transporter Oar-like beta-barrel domain-containing protein</fullName>
    </recommendedName>
</protein>
<dbReference type="Pfam" id="PF25183">
    <property type="entry name" value="OMP_b-brl_4"/>
    <property type="match status" value="1"/>
</dbReference>
<name>A0A6J4MLE8_9BACT</name>
<feature type="domain" description="TonB-dependent transporter Oar-like beta-barrel" evidence="4">
    <location>
        <begin position="248"/>
        <end position="1023"/>
    </location>
</feature>
<keyword evidence="3" id="KW-0998">Cell outer membrane</keyword>
<accession>A0A6J4MLE8</accession>
<dbReference type="InterPro" id="IPR037066">
    <property type="entry name" value="Plug_dom_sf"/>
</dbReference>
<organism evidence="5">
    <name type="scientific">uncultured Gemmatimonadaceae bacterium</name>
    <dbReference type="NCBI Taxonomy" id="246130"/>
    <lineage>
        <taxon>Bacteria</taxon>
        <taxon>Pseudomonadati</taxon>
        <taxon>Gemmatimonadota</taxon>
        <taxon>Gemmatimonadia</taxon>
        <taxon>Gemmatimonadales</taxon>
        <taxon>Gemmatimonadaceae</taxon>
        <taxon>environmental samples</taxon>
    </lineage>
</organism>
<dbReference type="SUPFAM" id="SSF56935">
    <property type="entry name" value="Porins"/>
    <property type="match status" value="1"/>
</dbReference>
<dbReference type="Gene3D" id="2.40.170.20">
    <property type="entry name" value="TonB-dependent receptor, beta-barrel domain"/>
    <property type="match status" value="1"/>
</dbReference>
<dbReference type="InterPro" id="IPR057601">
    <property type="entry name" value="Oar-like_b-barrel"/>
</dbReference>
<gene>
    <name evidence="5" type="ORF">AVDCRST_MAG40-3466</name>
</gene>
<reference evidence="5" key="1">
    <citation type="submission" date="2020-02" db="EMBL/GenBank/DDBJ databases">
        <authorList>
            <person name="Meier V. D."/>
        </authorList>
    </citation>
    <scope>NUCLEOTIDE SEQUENCE</scope>
    <source>
        <strain evidence="5">AVDCRST_MAG40</strain>
    </source>
</reference>
<proteinExistence type="predicted"/>
<evidence type="ECO:0000256" key="3">
    <source>
        <dbReference type="ARBA" id="ARBA00023237"/>
    </source>
</evidence>
<sequence>MRFDSWFPATAAVAFAVAGAVELRAQGVTTGAISGTVTNAQGAPLAGVQVEVVNAATGTRAGQVTQEGGRFFVANLEVGRGYTVNVRRIGFAPETRGGVVVTLSQTTRLDITLREQATQLEAVVVDASAPASEFSPTRQGAQTVISDTLVRRNPTLNRDVSDLTRLTPQVSVSPNGRQSAAGQNNRFNNIQVDGVSLANRFGLGDSPTVGAQVGGRALPLDAIREYQVLLSPYDVRQGNFTGALVNAVTQSGTNEFQGSAFLFYRGEEFARDTSFLRDRPFVRRQFGASLGGPIVRDRLRFFATAELSRNENPVSGPYFDPGATNGLVNSTSTNARVTQAQVDSFTTALTARGIPAGNASLFSVENPLVNTFARLDFQINNSNRLVVRNIYNDQQQDDFSRSLGTFNFTSNAFRRTEKSNQSVAQLFTSFGNGFSNEAIVGYTTTRFKRNPSVFAPQVLVQNVGGTANGVNFRAGTENSTQGNELRENLLELQNNFTMPLGAHTVTVGTRNELYTVYNAFLQNSFGFYTFASLADLAAGRAPNQYSGSGGLGGDVAAEFTAGQFAGYVQDLWAVNDRLTLTGGLRVDVPVFFDKPSFSPDVLADFGRSTEDIPSGNLQFSPRLGVNWDVTGDQRNQLRGGVGLFQGTPAYVWLSNQYQNTGVGLAQITCGGGVLNTNGAAPAFSPEPVAPRGCGPRPNGQPGRSLDDGTFRGTVNLAEANVKYPQLFRATVGFDRQLPWGLVGTVEGIYSRSLNNLFYTNINLPDATRTDAQGRTVYSAIGANGIPTIAPQFARYGNFVINLDNQSQDYAYSGTTQLRKRFTGSWEASAAYTYGRSYSVTDLTSSVALSNWQFGRAYAGSQFEQTLAPSAFDQRHRLLLSGTFTAPWKNFPTSVTNYYSLQSGTPFTYTYGGAGGRGDLNGDGSNANDPIYIPAVGGDSKLAFQTATFGGQSRSADEQASAFNSFINGNECLSSQRGRIMDRNSCRNPSFYTWDVSVEQGLPVVRGNRLAARLDVFNFANLLNKDWGKIRSATGNASTTLLTHQAMSSAVGDTQVPVVTFDPGTNRFPALLNTAAFYQMQLSLRYSF</sequence>
<dbReference type="Pfam" id="PF13620">
    <property type="entry name" value="CarboxypepD_reg"/>
    <property type="match status" value="1"/>
</dbReference>
<dbReference type="InterPro" id="IPR008969">
    <property type="entry name" value="CarboxyPept-like_regulatory"/>
</dbReference>
<dbReference type="AlphaFoldDB" id="A0A6J4MLE8"/>
<dbReference type="Gene3D" id="2.170.130.10">
    <property type="entry name" value="TonB-dependent receptor, plug domain"/>
    <property type="match status" value="1"/>
</dbReference>
<evidence type="ECO:0000313" key="5">
    <source>
        <dbReference type="EMBL" id="CAA9360742.1"/>
    </source>
</evidence>
<evidence type="ECO:0000256" key="2">
    <source>
        <dbReference type="ARBA" id="ARBA00023136"/>
    </source>
</evidence>
<evidence type="ECO:0000256" key="1">
    <source>
        <dbReference type="ARBA" id="ARBA00004442"/>
    </source>
</evidence>
<dbReference type="GO" id="GO:0009279">
    <property type="term" value="C:cell outer membrane"/>
    <property type="evidence" value="ECO:0007669"/>
    <property type="project" value="UniProtKB-SubCell"/>
</dbReference>
<dbReference type="EMBL" id="CADCTX010000955">
    <property type="protein sequence ID" value="CAA9360742.1"/>
    <property type="molecule type" value="Genomic_DNA"/>
</dbReference>
<evidence type="ECO:0000259" key="4">
    <source>
        <dbReference type="Pfam" id="PF25183"/>
    </source>
</evidence>
<dbReference type="InterPro" id="IPR036942">
    <property type="entry name" value="Beta-barrel_TonB_sf"/>
</dbReference>
<comment type="subcellular location">
    <subcellularLocation>
        <location evidence="1">Cell outer membrane</location>
    </subcellularLocation>
</comment>